<feature type="domain" description="REM-1" evidence="29">
    <location>
        <begin position="32"/>
        <end position="107"/>
    </location>
</feature>
<dbReference type="FunFam" id="1.10.287.160:FF:000001">
    <property type="entry name" value="Putative serine/threonine-protein kinase N2"/>
    <property type="match status" value="1"/>
</dbReference>
<sequence>MASESGTGTSYSQGGVGNNSYHELSQRLGLEGNISEAAMQQKLEEFKEYLKKEIRKEMKIKEGAEKLREASTDKKALQNVSSIVKKANTKLQELHQELQELNAYLLVTNTGVLDVNTGHHDRGIKSLEKGNGEGVEGSSINPRLKSLQKQMDIELKVKNGAENMITMYNTGSSRDKKMLAEAQQMLSDAKTKIEIIRMQMLKASQEIGDVNSKDGQTSEILSPLELRIEELKHHLKIESAVADGAKNVIRTLQNSKSEDKKALKEAQTRLGDSSMKQELIRMALEARLNELDPQSNKAKLLKSEMEDLLSPNFNTSSRLSSFNQRSKHTSFFNKPAALTGKLEVRLVGVQDLLEEIPTRRKDSLQLLMSSPGESRSLLRRGSSKMYNIKDEISNDVMCSLKLDNQQVVQTSWKPCSQQCWDHRSSIDLDRSRELEVAVYWRDWRQMCAVKFLRLEDFLDNQRHGITLHLEPQGILFCEITFLNPTLSRKPKLQRQRKIFPKHKGKNFLRPNEMNINVATWGRLMKRALPPISSEGNEPANRDSQVMSPGILSQDRGPPVSQLNFEPPELAKKAREADNRKEDSENDRRVDLPTAMPAPLHHSHSYSSHRHSPQTNEREDVQQALSNFDFLGEATPNTSSIDLDSSADQSFEPPPPLPKCSPPVPVAPSPATPAIIPSAKTVSAPRAVVPEPEFVGHKMRMDDFRPISVLGRGHFGKVLLAQFKKSGDYYAIKALKKGDIIARDEVESLMSEKRIFEVINNIRHPFLVNLFACFQTAEHVCFVMEYACGGDLMMHIHNDVFTEPRTVFYAGCVVLGLQYLHENKIVYRDLKLDNLLLDSEGYLKMADFGLCKEGMGYQDRTSTFCGTPEFLAPEVLTETSYSRAVDWWGLGVLIYEMLVGESPFPGDDEEEVFDSIVNEEVRYPRFLSTESIAIMRRLMRRNPDKRLGSNEQDAEDVRRQTFFRNVNWSDLLLKKVKPPFTPTL</sequence>
<feature type="compositionally biased region" description="Pro residues" evidence="26">
    <location>
        <begin position="651"/>
        <end position="667"/>
    </location>
</feature>
<evidence type="ECO:0000256" key="21">
    <source>
        <dbReference type="ARBA" id="ARBA00047272"/>
    </source>
</evidence>
<keyword evidence="10" id="KW-0597">Phosphoprotein</keyword>
<protein>
    <recommendedName>
        <fullName evidence="7">protein kinase C</fullName>
        <ecNumber evidence="7">2.7.11.13</ecNumber>
    </recommendedName>
</protein>
<dbReference type="FunFam" id="1.10.510.10:FF:000038">
    <property type="entry name" value="serine/threonine-protein kinase N2 isoform X1"/>
    <property type="match status" value="1"/>
</dbReference>
<dbReference type="PROSITE" id="PS00107">
    <property type="entry name" value="PROTEIN_KINASE_ATP"/>
    <property type="match status" value="1"/>
</dbReference>
<evidence type="ECO:0000256" key="14">
    <source>
        <dbReference type="ARBA" id="ARBA00022777"/>
    </source>
</evidence>
<dbReference type="GO" id="GO:0032154">
    <property type="term" value="C:cleavage furrow"/>
    <property type="evidence" value="ECO:0007669"/>
    <property type="project" value="UniProtKB-SubCell"/>
</dbReference>
<gene>
    <name evidence="30" type="ORF">CUNI_LOCUS1496</name>
</gene>
<dbReference type="GO" id="GO:0030496">
    <property type="term" value="C:midbody"/>
    <property type="evidence" value="ECO:0007669"/>
    <property type="project" value="UniProtKB-SubCell"/>
</dbReference>
<dbReference type="SUPFAM" id="SSF46585">
    <property type="entry name" value="HR1 repeat"/>
    <property type="match status" value="3"/>
</dbReference>
<dbReference type="FunFam" id="3.30.200.20:FF:000058">
    <property type="entry name" value="Putative serine/threonine-protein kinase N2"/>
    <property type="match status" value="1"/>
</dbReference>
<evidence type="ECO:0000256" key="4">
    <source>
        <dbReference type="ARBA" id="ARBA00004496"/>
    </source>
</evidence>
<dbReference type="AlphaFoldDB" id="A0A8S3YHU3"/>
<dbReference type="InterPro" id="IPR035892">
    <property type="entry name" value="C2_domain_sf"/>
</dbReference>
<comment type="caution">
    <text evidence="30">The sequence shown here is derived from an EMBL/GenBank/DDBJ whole genome shotgun (WGS) entry which is preliminary data.</text>
</comment>
<evidence type="ECO:0000256" key="23">
    <source>
        <dbReference type="PROSITE-ProRule" id="PRU01207"/>
    </source>
</evidence>
<comment type="catalytic activity">
    <reaction evidence="22">
        <text>L-seryl-[protein] + ATP = O-phospho-L-seryl-[protein] + ADP + H(+)</text>
        <dbReference type="Rhea" id="RHEA:17989"/>
        <dbReference type="Rhea" id="RHEA-COMP:9863"/>
        <dbReference type="Rhea" id="RHEA-COMP:11604"/>
        <dbReference type="ChEBI" id="CHEBI:15378"/>
        <dbReference type="ChEBI" id="CHEBI:29999"/>
        <dbReference type="ChEBI" id="CHEBI:30616"/>
        <dbReference type="ChEBI" id="CHEBI:83421"/>
        <dbReference type="ChEBI" id="CHEBI:456216"/>
        <dbReference type="EC" id="2.7.11.13"/>
    </reaction>
</comment>
<dbReference type="PROSITE" id="PS51285">
    <property type="entry name" value="AGC_KINASE_CTER"/>
    <property type="match status" value="1"/>
</dbReference>
<keyword evidence="8" id="KW-0963">Cytoplasm</keyword>
<keyword evidence="18" id="KW-0472">Membrane</keyword>
<dbReference type="PROSITE" id="PS00108">
    <property type="entry name" value="PROTEIN_KINASE_ST"/>
    <property type="match status" value="1"/>
</dbReference>
<feature type="domain" description="AGC-kinase C-terminal" evidence="28">
    <location>
        <begin position="963"/>
        <end position="983"/>
    </location>
</feature>
<keyword evidence="9" id="KW-0723">Serine/threonine-protein kinase</keyword>
<evidence type="ECO:0000259" key="27">
    <source>
        <dbReference type="PROSITE" id="PS50011"/>
    </source>
</evidence>
<reference evidence="30" key="1">
    <citation type="submission" date="2021-04" db="EMBL/GenBank/DDBJ databases">
        <authorList>
            <consortium name="Molecular Ecology Group"/>
        </authorList>
    </citation>
    <scope>NUCLEOTIDE SEQUENCE</scope>
</reference>
<keyword evidence="16" id="KW-0805">Transcription regulation</keyword>
<evidence type="ECO:0000256" key="10">
    <source>
        <dbReference type="ARBA" id="ARBA00022553"/>
    </source>
</evidence>
<evidence type="ECO:0000256" key="16">
    <source>
        <dbReference type="ARBA" id="ARBA00023015"/>
    </source>
</evidence>
<evidence type="ECO:0000256" key="24">
    <source>
        <dbReference type="PROSITE-ProRule" id="PRU10141"/>
    </source>
</evidence>
<feature type="region of interest" description="Disordered" evidence="26">
    <location>
        <begin position="529"/>
        <end position="618"/>
    </location>
</feature>
<evidence type="ECO:0000256" key="17">
    <source>
        <dbReference type="ARBA" id="ARBA00023054"/>
    </source>
</evidence>
<comment type="subcellular location">
    <subcellularLocation>
        <location evidence="5">Cleavage furrow</location>
    </subcellularLocation>
    <subcellularLocation>
        <location evidence="4">Cytoplasm</location>
    </subcellularLocation>
    <subcellularLocation>
        <location evidence="3">Membrane</location>
    </subcellularLocation>
    <subcellularLocation>
        <location evidence="2">Midbody</location>
    </subcellularLocation>
    <subcellularLocation>
        <location evidence="1">Nucleus</location>
    </subcellularLocation>
</comment>
<dbReference type="SUPFAM" id="SSF49562">
    <property type="entry name" value="C2 domain (Calcium/lipid-binding domain, CaLB)"/>
    <property type="match status" value="1"/>
</dbReference>
<evidence type="ECO:0000259" key="28">
    <source>
        <dbReference type="PROSITE" id="PS51285"/>
    </source>
</evidence>
<dbReference type="InterPro" id="IPR037313">
    <property type="entry name" value="PKN_HR1_1"/>
</dbReference>
<keyword evidence="11" id="KW-0808">Transferase</keyword>
<feature type="domain" description="REM-1" evidence="29">
    <location>
        <begin position="126"/>
        <end position="209"/>
    </location>
</feature>
<keyword evidence="17 23" id="KW-0175">Coiled coil</keyword>
<dbReference type="OrthoDB" id="63267at2759"/>
<evidence type="ECO:0000256" key="1">
    <source>
        <dbReference type="ARBA" id="ARBA00004123"/>
    </source>
</evidence>
<evidence type="ECO:0000256" key="7">
    <source>
        <dbReference type="ARBA" id="ARBA00012429"/>
    </source>
</evidence>
<dbReference type="InterPro" id="IPR017441">
    <property type="entry name" value="Protein_kinase_ATP_BS"/>
</dbReference>
<keyword evidence="31" id="KW-1185">Reference proteome</keyword>
<feature type="coiled-coil region" evidence="25">
    <location>
        <begin position="77"/>
        <end position="104"/>
    </location>
</feature>
<keyword evidence="13 24" id="KW-0547">Nucleotide-binding</keyword>
<keyword evidence="12" id="KW-0677">Repeat</keyword>
<dbReference type="InterPro" id="IPR000961">
    <property type="entry name" value="AGC-kinase_C"/>
</dbReference>
<dbReference type="CDD" id="cd11625">
    <property type="entry name" value="HR1_PKN_3"/>
    <property type="match status" value="1"/>
</dbReference>
<evidence type="ECO:0000256" key="8">
    <source>
        <dbReference type="ARBA" id="ARBA00022490"/>
    </source>
</evidence>
<dbReference type="Gene3D" id="3.30.200.20">
    <property type="entry name" value="Phosphorylase Kinase, domain 1"/>
    <property type="match status" value="1"/>
</dbReference>
<evidence type="ECO:0000256" key="6">
    <source>
        <dbReference type="ARBA" id="ARBA00005490"/>
    </source>
</evidence>
<dbReference type="PROSITE" id="PS51860">
    <property type="entry name" value="REM_1"/>
    <property type="match status" value="3"/>
</dbReference>
<dbReference type="GO" id="GO:0005737">
    <property type="term" value="C:cytoplasm"/>
    <property type="evidence" value="ECO:0007669"/>
    <property type="project" value="UniProtKB-SubCell"/>
</dbReference>
<dbReference type="Pfam" id="PF00069">
    <property type="entry name" value="Pkinase"/>
    <property type="match status" value="1"/>
</dbReference>
<feature type="compositionally biased region" description="Basic and acidic residues" evidence="26">
    <location>
        <begin position="568"/>
        <end position="590"/>
    </location>
</feature>
<dbReference type="InterPro" id="IPR011009">
    <property type="entry name" value="Kinase-like_dom_sf"/>
</dbReference>
<dbReference type="GO" id="GO:0031267">
    <property type="term" value="F:small GTPase binding"/>
    <property type="evidence" value="ECO:0007669"/>
    <property type="project" value="InterPro"/>
</dbReference>
<dbReference type="PANTHER" id="PTHR24351">
    <property type="entry name" value="RIBOSOMAL PROTEIN S6 KINASE"/>
    <property type="match status" value="1"/>
</dbReference>
<dbReference type="FunFam" id="1.10.287.160:FF:000003">
    <property type="entry name" value="Putative serine/threonine-protein kinase N2"/>
    <property type="match status" value="1"/>
</dbReference>
<feature type="non-terminal residue" evidence="30">
    <location>
        <position position="1"/>
    </location>
</feature>
<feature type="domain" description="Protein kinase" evidence="27">
    <location>
        <begin position="703"/>
        <end position="962"/>
    </location>
</feature>
<keyword evidence="14" id="KW-0418">Kinase</keyword>
<dbReference type="InterPro" id="IPR000719">
    <property type="entry name" value="Prot_kinase_dom"/>
</dbReference>
<dbReference type="GO" id="GO:0005634">
    <property type="term" value="C:nucleus"/>
    <property type="evidence" value="ECO:0007669"/>
    <property type="project" value="UniProtKB-SubCell"/>
</dbReference>
<dbReference type="PROSITE" id="PS50011">
    <property type="entry name" value="PROTEIN_KINASE_DOM"/>
    <property type="match status" value="1"/>
</dbReference>
<feature type="compositionally biased region" description="Polar residues" evidence="26">
    <location>
        <begin position="634"/>
        <end position="648"/>
    </location>
</feature>
<proteinExistence type="inferred from homology"/>
<evidence type="ECO:0000256" key="15">
    <source>
        <dbReference type="ARBA" id="ARBA00022840"/>
    </source>
</evidence>
<feature type="region of interest" description="Disordered" evidence="26">
    <location>
        <begin position="631"/>
        <end position="667"/>
    </location>
</feature>
<comment type="catalytic activity">
    <reaction evidence="21">
        <text>L-threonyl-[protein] + ATP = O-phospho-L-threonyl-[protein] + ADP + H(+)</text>
        <dbReference type="Rhea" id="RHEA:46608"/>
        <dbReference type="Rhea" id="RHEA-COMP:11060"/>
        <dbReference type="Rhea" id="RHEA-COMP:11605"/>
        <dbReference type="ChEBI" id="CHEBI:15378"/>
        <dbReference type="ChEBI" id="CHEBI:30013"/>
        <dbReference type="ChEBI" id="CHEBI:30616"/>
        <dbReference type="ChEBI" id="CHEBI:61977"/>
        <dbReference type="ChEBI" id="CHEBI:456216"/>
        <dbReference type="EC" id="2.7.11.13"/>
    </reaction>
</comment>
<evidence type="ECO:0000313" key="31">
    <source>
        <dbReference type="Proteomes" id="UP000678393"/>
    </source>
</evidence>
<dbReference type="SMART" id="SM00220">
    <property type="entry name" value="S_TKc"/>
    <property type="match status" value="1"/>
</dbReference>
<dbReference type="CDD" id="cd05589">
    <property type="entry name" value="STKc_PKN"/>
    <property type="match status" value="1"/>
</dbReference>
<evidence type="ECO:0000256" key="9">
    <source>
        <dbReference type="ARBA" id="ARBA00022527"/>
    </source>
</evidence>
<dbReference type="SUPFAM" id="SSF56112">
    <property type="entry name" value="Protein kinase-like (PK-like)"/>
    <property type="match status" value="1"/>
</dbReference>
<evidence type="ECO:0000256" key="3">
    <source>
        <dbReference type="ARBA" id="ARBA00004370"/>
    </source>
</evidence>
<keyword evidence="15 24" id="KW-0067">ATP-binding</keyword>
<evidence type="ECO:0000256" key="13">
    <source>
        <dbReference type="ARBA" id="ARBA00022741"/>
    </source>
</evidence>
<dbReference type="GO" id="GO:0007165">
    <property type="term" value="P:signal transduction"/>
    <property type="evidence" value="ECO:0007669"/>
    <property type="project" value="InterPro"/>
</dbReference>
<evidence type="ECO:0000256" key="11">
    <source>
        <dbReference type="ARBA" id="ARBA00022679"/>
    </source>
</evidence>
<evidence type="ECO:0000256" key="19">
    <source>
        <dbReference type="ARBA" id="ARBA00023163"/>
    </source>
</evidence>
<organism evidence="30 31">
    <name type="scientific">Candidula unifasciata</name>
    <dbReference type="NCBI Taxonomy" id="100452"/>
    <lineage>
        <taxon>Eukaryota</taxon>
        <taxon>Metazoa</taxon>
        <taxon>Spiralia</taxon>
        <taxon>Lophotrochozoa</taxon>
        <taxon>Mollusca</taxon>
        <taxon>Gastropoda</taxon>
        <taxon>Heterobranchia</taxon>
        <taxon>Euthyneura</taxon>
        <taxon>Panpulmonata</taxon>
        <taxon>Eupulmonata</taxon>
        <taxon>Stylommatophora</taxon>
        <taxon>Helicina</taxon>
        <taxon>Helicoidea</taxon>
        <taxon>Geomitridae</taxon>
        <taxon>Candidula</taxon>
    </lineage>
</organism>
<evidence type="ECO:0000256" key="20">
    <source>
        <dbReference type="ARBA" id="ARBA00023242"/>
    </source>
</evidence>
<dbReference type="InterPro" id="IPR008271">
    <property type="entry name" value="Ser/Thr_kinase_AS"/>
</dbReference>
<evidence type="ECO:0000256" key="5">
    <source>
        <dbReference type="ARBA" id="ARBA00004626"/>
    </source>
</evidence>
<keyword evidence="20" id="KW-0539">Nucleus</keyword>
<dbReference type="SMART" id="SM00742">
    <property type="entry name" value="Hr1"/>
    <property type="match status" value="3"/>
</dbReference>
<evidence type="ECO:0000256" key="12">
    <source>
        <dbReference type="ARBA" id="ARBA00022737"/>
    </source>
</evidence>
<accession>A0A8S3YHU3</accession>
<dbReference type="Gene3D" id="1.10.510.10">
    <property type="entry name" value="Transferase(Phosphotransferase) domain 1"/>
    <property type="match status" value="1"/>
</dbReference>
<dbReference type="Gene3D" id="1.10.287.160">
    <property type="entry name" value="HR1 repeat"/>
    <property type="match status" value="3"/>
</dbReference>
<dbReference type="GO" id="GO:0005524">
    <property type="term" value="F:ATP binding"/>
    <property type="evidence" value="ECO:0007669"/>
    <property type="project" value="UniProtKB-UniRule"/>
</dbReference>
<evidence type="ECO:0000256" key="22">
    <source>
        <dbReference type="ARBA" id="ARBA00047470"/>
    </source>
</evidence>
<dbReference type="EC" id="2.7.11.13" evidence="7"/>
<dbReference type="Pfam" id="PF02185">
    <property type="entry name" value="HR1"/>
    <property type="match status" value="3"/>
</dbReference>
<keyword evidence="19" id="KW-0804">Transcription</keyword>
<feature type="domain" description="REM-1" evidence="29">
    <location>
        <begin position="212"/>
        <end position="293"/>
    </location>
</feature>
<feature type="compositionally biased region" description="Basic residues" evidence="26">
    <location>
        <begin position="600"/>
        <end position="611"/>
    </location>
</feature>
<dbReference type="GO" id="GO:0004697">
    <property type="term" value="F:diacylglycerol-dependent serine/threonine kinase activity"/>
    <property type="evidence" value="ECO:0007669"/>
    <property type="project" value="UniProtKB-EC"/>
</dbReference>
<dbReference type="CDD" id="cd11623">
    <property type="entry name" value="HR1_PKN_2"/>
    <property type="match status" value="1"/>
</dbReference>
<dbReference type="CDD" id="cd11622">
    <property type="entry name" value="HR1_PKN_1"/>
    <property type="match status" value="1"/>
</dbReference>
<evidence type="ECO:0000256" key="25">
    <source>
        <dbReference type="SAM" id="Coils"/>
    </source>
</evidence>
<evidence type="ECO:0000256" key="26">
    <source>
        <dbReference type="SAM" id="MobiDB-lite"/>
    </source>
</evidence>
<feature type="binding site" evidence="24">
    <location>
        <position position="732"/>
    </location>
    <ligand>
        <name>ATP</name>
        <dbReference type="ChEBI" id="CHEBI:30616"/>
    </ligand>
</feature>
<evidence type="ECO:0000313" key="30">
    <source>
        <dbReference type="EMBL" id="CAG5115938.1"/>
    </source>
</evidence>
<dbReference type="InterPro" id="IPR011072">
    <property type="entry name" value="HR1_rho-bd"/>
</dbReference>
<evidence type="ECO:0000259" key="29">
    <source>
        <dbReference type="PROSITE" id="PS51860"/>
    </source>
</evidence>
<comment type="similarity">
    <text evidence="6">Belongs to the protein kinase superfamily. AGC Ser/Thr protein kinase family. PKC subfamily.</text>
</comment>
<dbReference type="Proteomes" id="UP000678393">
    <property type="component" value="Unassembled WGS sequence"/>
</dbReference>
<dbReference type="EMBL" id="CAJHNH020000185">
    <property type="protein sequence ID" value="CAG5115938.1"/>
    <property type="molecule type" value="Genomic_DNA"/>
</dbReference>
<evidence type="ECO:0000256" key="2">
    <source>
        <dbReference type="ARBA" id="ARBA00004214"/>
    </source>
</evidence>
<evidence type="ECO:0000256" key="18">
    <source>
        <dbReference type="ARBA" id="ARBA00023136"/>
    </source>
</evidence>
<dbReference type="FunFam" id="1.10.287.160:FF:000002">
    <property type="entry name" value="Putative serine/threonine-protein kinase N2"/>
    <property type="match status" value="1"/>
</dbReference>
<name>A0A8S3YHU3_9EUPU</name>
<dbReference type="InterPro" id="IPR036274">
    <property type="entry name" value="HR1_rpt_sf"/>
</dbReference>